<feature type="transmembrane region" description="Helical" evidence="6">
    <location>
        <begin position="309"/>
        <end position="325"/>
    </location>
</feature>
<feature type="transmembrane region" description="Helical" evidence="6">
    <location>
        <begin position="405"/>
        <end position="427"/>
    </location>
</feature>
<dbReference type="EMBL" id="PKGU01000002">
    <property type="protein sequence ID" value="PKZ15500.1"/>
    <property type="molecule type" value="Genomic_DNA"/>
</dbReference>
<dbReference type="PANTHER" id="PTHR30619">
    <property type="entry name" value="DNA INTERNALIZATION/COMPETENCE PROTEIN COMEC/REC2"/>
    <property type="match status" value="1"/>
</dbReference>
<feature type="transmembrane region" description="Helical" evidence="6">
    <location>
        <begin position="433"/>
        <end position="459"/>
    </location>
</feature>
<evidence type="ECO:0000256" key="1">
    <source>
        <dbReference type="ARBA" id="ARBA00004651"/>
    </source>
</evidence>
<dbReference type="AlphaFoldDB" id="A0A2I1M5T8"/>
<comment type="subcellular location">
    <subcellularLocation>
        <location evidence="1">Cell membrane</location>
        <topology evidence="1">Multi-pass membrane protein</topology>
    </subcellularLocation>
</comment>
<feature type="transmembrane region" description="Helical" evidence="6">
    <location>
        <begin position="278"/>
        <end position="300"/>
    </location>
</feature>
<dbReference type="Proteomes" id="UP000242263">
    <property type="component" value="Unassembled WGS sequence"/>
</dbReference>
<feature type="transmembrane region" description="Helical" evidence="6">
    <location>
        <begin position="331"/>
        <end position="347"/>
    </location>
</feature>
<name>A0A2I1M5T8_9BIFI</name>
<dbReference type="PANTHER" id="PTHR30619:SF1">
    <property type="entry name" value="RECOMBINATION PROTEIN 2"/>
    <property type="match status" value="1"/>
</dbReference>
<protein>
    <recommendedName>
        <fullName evidence="7">ComEC/Rec2-related protein domain-containing protein</fullName>
    </recommendedName>
</protein>
<keyword evidence="4 6" id="KW-1133">Transmembrane helix</keyword>
<reference evidence="8 9" key="1">
    <citation type="submission" date="2017-12" db="EMBL/GenBank/DDBJ databases">
        <title>Phylogenetic diversity of female urinary microbiome.</title>
        <authorList>
            <person name="Thomas-White K."/>
            <person name="Wolfe A.J."/>
        </authorList>
    </citation>
    <scope>NUCLEOTIDE SEQUENCE [LARGE SCALE GENOMIC DNA]</scope>
    <source>
        <strain evidence="8 9">UMB0064</strain>
    </source>
</reference>
<accession>A0A2I1M5T8</accession>
<feature type="transmembrane region" description="Helical" evidence="6">
    <location>
        <begin position="36"/>
        <end position="57"/>
    </location>
</feature>
<organism evidence="8 9">
    <name type="scientific">Alloscardovia omnicolens</name>
    <dbReference type="NCBI Taxonomy" id="419015"/>
    <lineage>
        <taxon>Bacteria</taxon>
        <taxon>Bacillati</taxon>
        <taxon>Actinomycetota</taxon>
        <taxon>Actinomycetes</taxon>
        <taxon>Bifidobacteriales</taxon>
        <taxon>Bifidobacteriaceae</taxon>
        <taxon>Alloscardovia</taxon>
    </lineage>
</organism>
<evidence type="ECO:0000256" key="4">
    <source>
        <dbReference type="ARBA" id="ARBA00022989"/>
    </source>
</evidence>
<keyword evidence="2" id="KW-1003">Cell membrane</keyword>
<feature type="transmembrane region" description="Helical" evidence="6">
    <location>
        <begin position="69"/>
        <end position="91"/>
    </location>
</feature>
<feature type="transmembrane region" description="Helical" evidence="6">
    <location>
        <begin position="375"/>
        <end position="393"/>
    </location>
</feature>
<evidence type="ECO:0000256" key="2">
    <source>
        <dbReference type="ARBA" id="ARBA00022475"/>
    </source>
</evidence>
<dbReference type="InterPro" id="IPR004477">
    <property type="entry name" value="ComEC_N"/>
</dbReference>
<dbReference type="GO" id="GO:0005886">
    <property type="term" value="C:plasma membrane"/>
    <property type="evidence" value="ECO:0007669"/>
    <property type="project" value="UniProtKB-SubCell"/>
</dbReference>
<evidence type="ECO:0000313" key="9">
    <source>
        <dbReference type="Proteomes" id="UP000242263"/>
    </source>
</evidence>
<comment type="caution">
    <text evidence="8">The sequence shown here is derived from an EMBL/GenBank/DDBJ whole genome shotgun (WGS) entry which is preliminary data.</text>
</comment>
<evidence type="ECO:0000256" key="6">
    <source>
        <dbReference type="SAM" id="Phobius"/>
    </source>
</evidence>
<keyword evidence="3 6" id="KW-0812">Transmembrane</keyword>
<evidence type="ECO:0000313" key="8">
    <source>
        <dbReference type="EMBL" id="PKZ15500.1"/>
    </source>
</evidence>
<evidence type="ECO:0000259" key="7">
    <source>
        <dbReference type="Pfam" id="PF03772"/>
    </source>
</evidence>
<dbReference type="InterPro" id="IPR052159">
    <property type="entry name" value="Competence_DNA_uptake"/>
</dbReference>
<gene>
    <name evidence="8" type="ORF">CYJ32_03785</name>
</gene>
<feature type="domain" description="ComEC/Rec2-related protein" evidence="7">
    <location>
        <begin position="267"/>
        <end position="520"/>
    </location>
</feature>
<proteinExistence type="predicted"/>
<feature type="transmembrane region" description="Helical" evidence="6">
    <location>
        <begin position="504"/>
        <end position="524"/>
    </location>
</feature>
<sequence>MCASNKHDFRLLLPAVCMWAVTAIMVKSPYSADLERFLILVVAVIVGLALVCAVLLLRVVGRARLRVWLMPYLCVCIAASMCALINSTVYVRMVANDAVNSTSVRAAQTVSAHVHITSPPIHSSLRGFSCSVQARLQAVRLRGVWQRSSVRVSLLARNSRDCSVQTSAQYFVHGTVGASNIGRTPWNLRVQENCSSCVRLLRPASALHAAVSHVQQRFLSQTSRLGGTASLLVPGVTLGVMGHDAFLSSVASNDYESNNHSQKKQADKLKDSFRTAGIMHVLAVSGGHFALAASTVTWLCTRLRINRRIRALLLIAANAGLYLVMYPSDSVLRASIMMLFSSLYVFLGRKAYASCALCWTIILCVLFNPEVAASIGFALSCAAVTGILTWSRWGEKLMTHLLPSWLAAPMALTVSAQLATLPLSYILSDEVPMYAIVSNLLVSVPMDIATVFGLISLALSWLWPQAGYVCAWLSGCATAVMVHVSDIIIRLPYASVSVPVRVMVTIYIAGSVAIGSSIWGWRWWQNRYRFEREYRVPFKQRMRERWQEFIRISVLTQHNNTHSCPRWKGH</sequence>
<dbReference type="NCBIfam" id="TIGR00360">
    <property type="entry name" value="ComEC_N-term"/>
    <property type="match status" value="1"/>
</dbReference>
<dbReference type="Pfam" id="PF03772">
    <property type="entry name" value="Competence"/>
    <property type="match status" value="1"/>
</dbReference>
<dbReference type="RefSeq" id="WP_034297567.1">
    <property type="nucleotide sequence ID" value="NZ_PKGU01000002.1"/>
</dbReference>
<evidence type="ECO:0000256" key="5">
    <source>
        <dbReference type="ARBA" id="ARBA00023136"/>
    </source>
</evidence>
<keyword evidence="5 6" id="KW-0472">Membrane</keyword>
<evidence type="ECO:0000256" key="3">
    <source>
        <dbReference type="ARBA" id="ARBA00022692"/>
    </source>
</evidence>